<accession>A0A0D1YES9</accession>
<feature type="compositionally biased region" description="Basic and acidic residues" evidence="6">
    <location>
        <begin position="58"/>
        <end position="73"/>
    </location>
</feature>
<evidence type="ECO:0000313" key="9">
    <source>
        <dbReference type="EMBL" id="KIV81427.1"/>
    </source>
</evidence>
<organism evidence="9 10">
    <name type="scientific">Exophiala sideris</name>
    <dbReference type="NCBI Taxonomy" id="1016849"/>
    <lineage>
        <taxon>Eukaryota</taxon>
        <taxon>Fungi</taxon>
        <taxon>Dikarya</taxon>
        <taxon>Ascomycota</taxon>
        <taxon>Pezizomycotina</taxon>
        <taxon>Eurotiomycetes</taxon>
        <taxon>Chaetothyriomycetidae</taxon>
        <taxon>Chaetothyriales</taxon>
        <taxon>Herpotrichiellaceae</taxon>
        <taxon>Exophiala</taxon>
    </lineage>
</organism>
<feature type="compositionally biased region" description="Low complexity" evidence="6">
    <location>
        <begin position="143"/>
        <end position="161"/>
    </location>
</feature>
<dbReference type="PANTHER" id="PTHR13260:SF0">
    <property type="entry name" value="ANAPHASE-PROMOTING COMPLEX SUBUNIT 4"/>
    <property type="match status" value="1"/>
</dbReference>
<keyword evidence="5" id="KW-0131">Cell cycle</keyword>
<dbReference type="GO" id="GO:0005680">
    <property type="term" value="C:anaphase-promoting complex"/>
    <property type="evidence" value="ECO:0007669"/>
    <property type="project" value="InterPro"/>
</dbReference>
<dbReference type="SUPFAM" id="SSF50998">
    <property type="entry name" value="Quinoprotein alcohol dehydrogenase-like"/>
    <property type="match status" value="1"/>
</dbReference>
<dbReference type="GO" id="GO:0031145">
    <property type="term" value="P:anaphase-promoting complex-dependent catabolic process"/>
    <property type="evidence" value="ECO:0007669"/>
    <property type="project" value="InterPro"/>
</dbReference>
<protein>
    <recommendedName>
        <fullName evidence="1">Anaphase-promoting complex subunit 4</fullName>
    </recommendedName>
</protein>
<evidence type="ECO:0000259" key="7">
    <source>
        <dbReference type="Pfam" id="PF12894"/>
    </source>
</evidence>
<sequence length="838" mass="91815">MHQIAARILPDPCRPNLMAYCPTMDLVATVTPKSEQVDVSRLNGQRVFGAAFEEEDDGKGNAESDGGNNRDESEAAKGFVRALTWRRDGQILAVACADGSVSLINAFTGKIAHRLSTRPRLQNSSSATGSFTSSQPGSQPGMRSSRVRSSSIPTSSPETRSFTPSCLSWTTHFTPPTSLLMRARIDQPDSQITLDHILGHRPDMDKLLTLKANLPREMSALDVEASLPKLATLPPRGVGADDDVFSSRTSVDAVFHGHGATGAGAAGAVDGVDALLIGLHDDNGDGCAVHLRIFDSFEIGTVDVGGCLPSGSKGGKVLRMECHPYLTTAFLVVEESRRGQDRPALHLVSLDLSFIPQTSRNLPLMARKATQLGNLLRYISQVQMQLAAEVKAAFDLPARFLRNIDESLAEKDDQADFVYAAHHLAVTGDCDARFREWLVDEVGERGLKRWEKAVGDCLDVVRRMTSECLMPALERCLVVLSRLDGLARFGPASSRLGLDANMVRKVMETVDVLALVAEDLLLDVGVEIKEFAAFIKWLKWECEVEALEEGSERAEELRESWTGEAELKTVLDYVGGAIKESRVKRYTGRDGEEQPNISLPENDTDAGFYADFTRRRKTTNKDKKTPTLGQLVERLQKQCEAVFGQIAETFRKSILASHVLELPGRCDGERMDLRIIPDENDATLSRLFILSTDREERGRLRQAVVTLRQDGGKGLKSTTSSSVLPALPEVTEIVDVKFVDDTVFLVLARTAADMGIYARYVMPNAREDGEQGWEVRHIFEDGKMEAGMKPVRLEVNGRVGRRIAAVIEEAGMGYVVLDLDADVGNDQTKGTGDEIMTG</sequence>
<keyword evidence="2" id="KW-0132">Cell division</keyword>
<dbReference type="InterPro" id="IPR011047">
    <property type="entry name" value="Quinoprotein_ADH-like_sf"/>
</dbReference>
<evidence type="ECO:0000256" key="2">
    <source>
        <dbReference type="ARBA" id="ARBA00022618"/>
    </source>
</evidence>
<dbReference type="InterPro" id="IPR024977">
    <property type="entry name" value="Apc4-like_WD40_dom"/>
</dbReference>
<dbReference type="InterPro" id="IPR024789">
    <property type="entry name" value="APC4"/>
</dbReference>
<dbReference type="HOGENOM" id="CLU_011501_0_0_1"/>
<feature type="region of interest" description="Disordered" evidence="6">
    <location>
        <begin position="50"/>
        <end position="73"/>
    </location>
</feature>
<name>A0A0D1YES9_9EURO</name>
<dbReference type="Pfam" id="PF12896">
    <property type="entry name" value="ANAPC4"/>
    <property type="match status" value="1"/>
</dbReference>
<evidence type="ECO:0000256" key="5">
    <source>
        <dbReference type="ARBA" id="ARBA00023306"/>
    </source>
</evidence>
<dbReference type="PANTHER" id="PTHR13260">
    <property type="entry name" value="ANAPHASE PROMOTING COMPLEX SUBUNIT 4 APC4"/>
    <property type="match status" value="1"/>
</dbReference>
<dbReference type="GO" id="GO:0070979">
    <property type="term" value="P:protein K11-linked ubiquitination"/>
    <property type="evidence" value="ECO:0007669"/>
    <property type="project" value="TreeGrafter"/>
</dbReference>
<keyword evidence="3" id="KW-0498">Mitosis</keyword>
<evidence type="ECO:0000256" key="3">
    <source>
        <dbReference type="ARBA" id="ARBA00022776"/>
    </source>
</evidence>
<proteinExistence type="predicted"/>
<dbReference type="GO" id="GO:0051301">
    <property type="term" value="P:cell division"/>
    <property type="evidence" value="ECO:0007669"/>
    <property type="project" value="UniProtKB-KW"/>
</dbReference>
<reference evidence="9 10" key="1">
    <citation type="submission" date="2015-01" db="EMBL/GenBank/DDBJ databases">
        <title>The Genome Sequence of Exophiala sideris CBS121828.</title>
        <authorList>
            <consortium name="The Broad Institute Genomics Platform"/>
            <person name="Cuomo C."/>
            <person name="de Hoog S."/>
            <person name="Gorbushina A."/>
            <person name="Stielow B."/>
            <person name="Teixiera M."/>
            <person name="Abouelleil A."/>
            <person name="Chapman S.B."/>
            <person name="Priest M."/>
            <person name="Young S.K."/>
            <person name="Wortman J."/>
            <person name="Nusbaum C."/>
            <person name="Birren B."/>
        </authorList>
    </citation>
    <scope>NUCLEOTIDE SEQUENCE [LARGE SCALE GENOMIC DNA]</scope>
    <source>
        <strain evidence="9 10">CBS 121828</strain>
    </source>
</reference>
<evidence type="ECO:0000256" key="1">
    <source>
        <dbReference type="ARBA" id="ARBA00016067"/>
    </source>
</evidence>
<dbReference type="Proteomes" id="UP000053599">
    <property type="component" value="Unassembled WGS sequence"/>
</dbReference>
<feature type="domain" description="Anaphase-promoting complex subunit 4 long" evidence="8">
    <location>
        <begin position="346"/>
        <end position="543"/>
    </location>
</feature>
<dbReference type="InterPro" id="IPR024790">
    <property type="entry name" value="APC4_long_dom"/>
</dbReference>
<gene>
    <name evidence="9" type="ORF">PV11_03615</name>
</gene>
<feature type="domain" description="Anaphase-promoting complex subunit 4-like WD40" evidence="7">
    <location>
        <begin position="18"/>
        <end position="119"/>
    </location>
</feature>
<dbReference type="Pfam" id="PF12894">
    <property type="entry name" value="ANAPC4_WD40"/>
    <property type="match status" value="1"/>
</dbReference>
<dbReference type="STRING" id="1016849.A0A0D1YES9"/>
<evidence type="ECO:0000259" key="8">
    <source>
        <dbReference type="Pfam" id="PF12896"/>
    </source>
</evidence>
<dbReference type="OrthoDB" id="2110451at2759"/>
<evidence type="ECO:0000256" key="4">
    <source>
        <dbReference type="ARBA" id="ARBA00022786"/>
    </source>
</evidence>
<feature type="region of interest" description="Disordered" evidence="6">
    <location>
        <begin position="119"/>
        <end position="167"/>
    </location>
</feature>
<evidence type="ECO:0000313" key="10">
    <source>
        <dbReference type="Proteomes" id="UP000053599"/>
    </source>
</evidence>
<dbReference type="AlphaFoldDB" id="A0A0D1YES9"/>
<dbReference type="EMBL" id="KN846952">
    <property type="protein sequence ID" value="KIV81427.1"/>
    <property type="molecule type" value="Genomic_DNA"/>
</dbReference>
<feature type="compositionally biased region" description="Low complexity" evidence="6">
    <location>
        <begin position="124"/>
        <end position="134"/>
    </location>
</feature>
<dbReference type="GO" id="GO:0034399">
    <property type="term" value="C:nuclear periphery"/>
    <property type="evidence" value="ECO:0007669"/>
    <property type="project" value="TreeGrafter"/>
</dbReference>
<evidence type="ECO:0000256" key="6">
    <source>
        <dbReference type="SAM" id="MobiDB-lite"/>
    </source>
</evidence>
<keyword evidence="4" id="KW-0833">Ubl conjugation pathway</keyword>